<dbReference type="AlphaFoldDB" id="A0A0F8W2R0"/>
<accession>A0A0F8W2R0</accession>
<protein>
    <recommendedName>
        <fullName evidence="3">Prepilin-type N-terminal cleavage/methylation domain-containing protein</fullName>
    </recommendedName>
</protein>
<gene>
    <name evidence="2" type="ORF">LCGC14_3120730</name>
</gene>
<proteinExistence type="predicted"/>
<dbReference type="EMBL" id="LAZR01067801">
    <property type="protein sequence ID" value="KKK50868.1"/>
    <property type="molecule type" value="Genomic_DNA"/>
</dbReference>
<keyword evidence="1" id="KW-0812">Transmembrane</keyword>
<sequence>MKKQSSIVNYQSLANISPFNKGGLRGIFNHRFSTINYFSSKGFSLVEVMVAAIILGVSLMAIYAVYIKTFEASGRAESKTVATSLAQETMENVINRPYNN</sequence>
<evidence type="ECO:0000256" key="1">
    <source>
        <dbReference type="SAM" id="Phobius"/>
    </source>
</evidence>
<dbReference type="Pfam" id="PF07963">
    <property type="entry name" value="N_methyl"/>
    <property type="match status" value="1"/>
</dbReference>
<name>A0A0F8W2R0_9ZZZZ</name>
<reference evidence="2" key="1">
    <citation type="journal article" date="2015" name="Nature">
        <title>Complex archaea that bridge the gap between prokaryotes and eukaryotes.</title>
        <authorList>
            <person name="Spang A."/>
            <person name="Saw J.H."/>
            <person name="Jorgensen S.L."/>
            <person name="Zaremba-Niedzwiedzka K."/>
            <person name="Martijn J."/>
            <person name="Lind A.E."/>
            <person name="van Eijk R."/>
            <person name="Schleper C."/>
            <person name="Guy L."/>
            <person name="Ettema T.J."/>
        </authorList>
    </citation>
    <scope>NUCLEOTIDE SEQUENCE</scope>
</reference>
<feature type="transmembrane region" description="Helical" evidence="1">
    <location>
        <begin position="43"/>
        <end position="66"/>
    </location>
</feature>
<keyword evidence="1" id="KW-1133">Transmembrane helix</keyword>
<comment type="caution">
    <text evidence="2">The sequence shown here is derived from an EMBL/GenBank/DDBJ whole genome shotgun (WGS) entry which is preliminary data.</text>
</comment>
<feature type="non-terminal residue" evidence="2">
    <location>
        <position position="100"/>
    </location>
</feature>
<evidence type="ECO:0000313" key="2">
    <source>
        <dbReference type="EMBL" id="KKK50868.1"/>
    </source>
</evidence>
<dbReference type="InterPro" id="IPR012902">
    <property type="entry name" value="N_methyl_site"/>
</dbReference>
<keyword evidence="1" id="KW-0472">Membrane</keyword>
<dbReference type="NCBIfam" id="TIGR02532">
    <property type="entry name" value="IV_pilin_GFxxxE"/>
    <property type="match status" value="1"/>
</dbReference>
<dbReference type="PROSITE" id="PS00409">
    <property type="entry name" value="PROKAR_NTER_METHYL"/>
    <property type="match status" value="1"/>
</dbReference>
<organism evidence="2">
    <name type="scientific">marine sediment metagenome</name>
    <dbReference type="NCBI Taxonomy" id="412755"/>
    <lineage>
        <taxon>unclassified sequences</taxon>
        <taxon>metagenomes</taxon>
        <taxon>ecological metagenomes</taxon>
    </lineage>
</organism>
<evidence type="ECO:0008006" key="3">
    <source>
        <dbReference type="Google" id="ProtNLM"/>
    </source>
</evidence>